<dbReference type="EnsemblMetazoa" id="GPAI045645-RA">
    <property type="protein sequence ID" value="GPAI045645-PA"/>
    <property type="gene ID" value="GPAI045645"/>
</dbReference>
<sequence>MRAAEVLTTSMSVESIPFTSAAAPPAQQRRRVGPGAVCINQAEASPSTTAEEMNDFTPADFDSFAVTINKILHCKKRRMMNLPQFLMLKLLGSIRILYLVVKAASRYWKYRGILHAKPNCWNGQAPFIGFYAWPKPIVLMLDLEPIRHILVVNADHLQDRSLYNNVYPHLQDTIISAPGVFERPDWRREATQLTIIKTK</sequence>
<dbReference type="Proteomes" id="UP000092445">
    <property type="component" value="Unassembled WGS sequence"/>
</dbReference>
<reference evidence="1" key="2">
    <citation type="submission" date="2020-05" db="UniProtKB">
        <authorList>
            <consortium name="EnsemblMetazoa"/>
        </authorList>
    </citation>
    <scope>IDENTIFICATION</scope>
    <source>
        <strain evidence="1">IAEA</strain>
    </source>
</reference>
<evidence type="ECO:0000313" key="1">
    <source>
        <dbReference type="EnsemblMetazoa" id="GPAI045645-PA"/>
    </source>
</evidence>
<protein>
    <submittedName>
        <fullName evidence="1">Uncharacterized protein</fullName>
    </submittedName>
</protein>
<name>A0A1B0AH77_GLOPL</name>
<dbReference type="STRING" id="7398.A0A1B0AH77"/>
<accession>A0A1B0AH77</accession>
<keyword evidence="2" id="KW-1185">Reference proteome</keyword>
<dbReference type="AlphaFoldDB" id="A0A1B0AH77"/>
<dbReference type="VEuPathDB" id="VectorBase:GPAI045645"/>
<reference evidence="2" key="1">
    <citation type="submission" date="2014-03" db="EMBL/GenBank/DDBJ databases">
        <authorList>
            <person name="Aksoy S."/>
            <person name="Warren W."/>
            <person name="Wilson R.K."/>
        </authorList>
    </citation>
    <scope>NUCLEOTIDE SEQUENCE [LARGE SCALE GENOMIC DNA]</scope>
    <source>
        <strain evidence="2">IAEA</strain>
    </source>
</reference>
<proteinExistence type="predicted"/>
<evidence type="ECO:0000313" key="2">
    <source>
        <dbReference type="Proteomes" id="UP000092445"/>
    </source>
</evidence>
<organism evidence="1 2">
    <name type="scientific">Glossina pallidipes</name>
    <name type="common">Tsetse fly</name>
    <dbReference type="NCBI Taxonomy" id="7398"/>
    <lineage>
        <taxon>Eukaryota</taxon>
        <taxon>Metazoa</taxon>
        <taxon>Ecdysozoa</taxon>
        <taxon>Arthropoda</taxon>
        <taxon>Hexapoda</taxon>
        <taxon>Insecta</taxon>
        <taxon>Pterygota</taxon>
        <taxon>Neoptera</taxon>
        <taxon>Endopterygota</taxon>
        <taxon>Diptera</taxon>
        <taxon>Brachycera</taxon>
        <taxon>Muscomorpha</taxon>
        <taxon>Hippoboscoidea</taxon>
        <taxon>Glossinidae</taxon>
        <taxon>Glossina</taxon>
    </lineage>
</organism>